<dbReference type="GO" id="GO:0005737">
    <property type="term" value="C:cytoplasm"/>
    <property type="evidence" value="ECO:0007669"/>
    <property type="project" value="TreeGrafter"/>
</dbReference>
<dbReference type="GO" id="GO:0000056">
    <property type="term" value="P:ribosomal small subunit export from nucleus"/>
    <property type="evidence" value="ECO:0007669"/>
    <property type="project" value="TreeGrafter"/>
</dbReference>
<protein>
    <recommendedName>
        <fullName evidence="1">Exportin-5 C-terminal domain-containing protein</fullName>
    </recommendedName>
</protein>
<dbReference type="AlphaFoldDB" id="A0A811QJE7"/>
<reference evidence="2" key="1">
    <citation type="submission" date="2020-10" db="EMBL/GenBank/DDBJ databases">
        <authorList>
            <person name="Han B."/>
            <person name="Lu T."/>
            <person name="Zhao Q."/>
            <person name="Huang X."/>
            <person name="Zhao Y."/>
        </authorList>
    </citation>
    <scope>NUCLEOTIDE SEQUENCE</scope>
</reference>
<name>A0A811QJE7_9POAL</name>
<dbReference type="GO" id="GO:0005634">
    <property type="term" value="C:nucleus"/>
    <property type="evidence" value="ECO:0007669"/>
    <property type="project" value="TreeGrafter"/>
</dbReference>
<evidence type="ECO:0000313" key="2">
    <source>
        <dbReference type="EMBL" id="CAD6256940.1"/>
    </source>
</evidence>
<sequence length="897" mass="103484">MARVESAAASTFLDPQGGEDEESYVGLLVRVSLLLLSKDFSFEIQHYGNKIHQHLLEFRREELISTSLNLIVEMVVSASSSSDGSIHSSSSCDLRMDCDESELEVQRLMAIDISDDNMVDGGPEGVHPHVLAYGPQLKGCLLLAEHNILCQAFIAISFSRNSAHHNIEHSSTNIFILKLLNMIWTQPEWEDSFLHTGRGLSCLLSDHYFLNSVCWVIKSCEDALKEIIGEEITVRQQSYDTYFASLLRLILPLLLQFLRCIHNLWKDQIACNLSEELESAKMLMIGEEGFEQNETGELLEEIRERGYKVIGLCMSLEGAFVGLLDKSSFCVAFEDLETMEFRHLSKLIDAVFLPLVRNCPIELWKEWMLDLLRPLLRHCESVLYAAWFSLMHNGRAKVPYYFVKLTESAEDVEELERSQLLDFTRVVCHLFGNLSSPESNSGIFHGCFEDASDSRITAFKDLESVSSSSLIGYLLVHDCFGRLRMSLFGYWADDEASRNAVPFCLALVWLAGVTKDQRLKLFVLDELLPSLIQRLDDQLPCAIRRLFCKLNPDISVSVNEDLIVLCRESYDYLSSNVHAECQNIEGGDKGIGNAADNFMCWLAQQKIDLRARAHLAVPNEFNKQKTEWNWEFEDEFRRYLPIYIDMLKEVDAILGSSKVDYSDWEFLEKLNPEFRSKLAINSIEHHHFITISKMRRRKYYSMTQVRNHKEMAVFLRQIITLKPYIKGSDRFSSVINRLENIETPFSRFYSYDVERSVRVLLDSVLYFWEPQFHPLIREEHKEFLLWIIEQLTMGKEFDDFQPLTPDPRDFPTHLKPYAIQYILMKLKTSEYATAEVQLRLHQEYDDYLASGENLFGVDVDSCAVTQKFSNLDHGLKELSLKVPTIFLWVFVFGQFIP</sequence>
<dbReference type="InterPro" id="IPR045478">
    <property type="entry name" value="Exportin-5_C"/>
</dbReference>
<keyword evidence="3" id="KW-1185">Reference proteome</keyword>
<dbReference type="EMBL" id="CAJGYO010000010">
    <property type="protein sequence ID" value="CAD6256940.1"/>
    <property type="molecule type" value="Genomic_DNA"/>
</dbReference>
<dbReference type="PANTHER" id="PTHR11223:SF11">
    <property type="entry name" value="OS11G0519500 PROTEIN"/>
    <property type="match status" value="1"/>
</dbReference>
<comment type="caution">
    <text evidence="2">The sequence shown here is derived from an EMBL/GenBank/DDBJ whole genome shotgun (WGS) entry which is preliminary data.</text>
</comment>
<evidence type="ECO:0000259" key="1">
    <source>
        <dbReference type="Pfam" id="PF19273"/>
    </source>
</evidence>
<dbReference type="Pfam" id="PF19273">
    <property type="entry name" value="Exportin-5"/>
    <property type="match status" value="1"/>
</dbReference>
<feature type="domain" description="Exportin-5 C-terminal" evidence="1">
    <location>
        <begin position="138"/>
        <end position="536"/>
    </location>
</feature>
<dbReference type="Proteomes" id="UP000604825">
    <property type="component" value="Unassembled WGS sequence"/>
</dbReference>
<organism evidence="2 3">
    <name type="scientific">Miscanthus lutarioriparius</name>
    <dbReference type="NCBI Taxonomy" id="422564"/>
    <lineage>
        <taxon>Eukaryota</taxon>
        <taxon>Viridiplantae</taxon>
        <taxon>Streptophyta</taxon>
        <taxon>Embryophyta</taxon>
        <taxon>Tracheophyta</taxon>
        <taxon>Spermatophyta</taxon>
        <taxon>Magnoliopsida</taxon>
        <taxon>Liliopsida</taxon>
        <taxon>Poales</taxon>
        <taxon>Poaceae</taxon>
        <taxon>PACMAD clade</taxon>
        <taxon>Panicoideae</taxon>
        <taxon>Andropogonodae</taxon>
        <taxon>Andropogoneae</taxon>
        <taxon>Saccharinae</taxon>
        <taxon>Miscanthus</taxon>
    </lineage>
</organism>
<dbReference type="GO" id="GO:0005049">
    <property type="term" value="F:nuclear export signal receptor activity"/>
    <property type="evidence" value="ECO:0007669"/>
    <property type="project" value="InterPro"/>
</dbReference>
<dbReference type="GO" id="GO:0000055">
    <property type="term" value="P:ribosomal large subunit export from nucleus"/>
    <property type="evidence" value="ECO:0007669"/>
    <property type="project" value="TreeGrafter"/>
</dbReference>
<dbReference type="GO" id="GO:0006611">
    <property type="term" value="P:protein export from nucleus"/>
    <property type="evidence" value="ECO:0007669"/>
    <property type="project" value="InterPro"/>
</dbReference>
<dbReference type="InterPro" id="IPR011989">
    <property type="entry name" value="ARM-like"/>
</dbReference>
<dbReference type="InterPro" id="IPR045065">
    <property type="entry name" value="XPO1/5"/>
</dbReference>
<dbReference type="OrthoDB" id="684041at2759"/>
<gene>
    <name evidence="2" type="ORF">NCGR_LOCUS40435</name>
</gene>
<accession>A0A811QJE7</accession>
<proteinExistence type="predicted"/>
<dbReference type="PANTHER" id="PTHR11223">
    <property type="entry name" value="EXPORTIN 1/5"/>
    <property type="match status" value="1"/>
</dbReference>
<evidence type="ECO:0000313" key="3">
    <source>
        <dbReference type="Proteomes" id="UP000604825"/>
    </source>
</evidence>
<dbReference type="Gene3D" id="1.25.10.10">
    <property type="entry name" value="Leucine-rich Repeat Variant"/>
    <property type="match status" value="1"/>
</dbReference>